<comment type="subcellular location">
    <subcellularLocation>
        <location evidence="1">Nucleus</location>
    </subcellularLocation>
</comment>
<feature type="domain" description="Transcription initiation factor TFIID subunit 12" evidence="8">
    <location>
        <begin position="554"/>
        <end position="627"/>
    </location>
</feature>
<gene>
    <name evidence="9" type="ORF">BD289DRAFT_373137</name>
</gene>
<evidence type="ECO:0000313" key="9">
    <source>
        <dbReference type="EMBL" id="PSR80992.1"/>
    </source>
</evidence>
<dbReference type="Gene3D" id="1.10.20.10">
    <property type="entry name" value="Histone, subunit A"/>
    <property type="match status" value="1"/>
</dbReference>
<organism evidence="9 10">
    <name type="scientific">Coniella lustricola</name>
    <dbReference type="NCBI Taxonomy" id="2025994"/>
    <lineage>
        <taxon>Eukaryota</taxon>
        <taxon>Fungi</taxon>
        <taxon>Dikarya</taxon>
        <taxon>Ascomycota</taxon>
        <taxon>Pezizomycotina</taxon>
        <taxon>Sordariomycetes</taxon>
        <taxon>Sordariomycetidae</taxon>
        <taxon>Diaporthales</taxon>
        <taxon>Schizoparmaceae</taxon>
        <taxon>Coniella</taxon>
    </lineage>
</organism>
<feature type="compositionally biased region" description="Gly residues" evidence="7">
    <location>
        <begin position="522"/>
        <end position="531"/>
    </location>
</feature>
<keyword evidence="6" id="KW-0175">Coiled coil</keyword>
<evidence type="ECO:0000256" key="3">
    <source>
        <dbReference type="ARBA" id="ARBA00023015"/>
    </source>
</evidence>
<dbReference type="PANTHER" id="PTHR12264">
    <property type="entry name" value="TRANSCRIPTION INITIATION FACTOR TFIID SUBUNIT 12"/>
    <property type="match status" value="1"/>
</dbReference>
<evidence type="ECO:0000256" key="5">
    <source>
        <dbReference type="ARBA" id="ARBA00023242"/>
    </source>
</evidence>
<proteinExistence type="inferred from homology"/>
<reference evidence="9 10" key="1">
    <citation type="journal article" date="2018" name="Mycol. Prog.">
        <title>Coniella lustricola, a new species from submerged detritus.</title>
        <authorList>
            <person name="Raudabaugh D.B."/>
            <person name="Iturriaga T."/>
            <person name="Carver A."/>
            <person name="Mondo S."/>
            <person name="Pangilinan J."/>
            <person name="Lipzen A."/>
            <person name="He G."/>
            <person name="Amirebrahimi M."/>
            <person name="Grigoriev I.V."/>
            <person name="Miller A.N."/>
        </authorList>
    </citation>
    <scope>NUCLEOTIDE SEQUENCE [LARGE SCALE GENOMIC DNA]</scope>
    <source>
        <strain evidence="9 10">B22-T-1</strain>
    </source>
</reference>
<evidence type="ECO:0000256" key="2">
    <source>
        <dbReference type="ARBA" id="ARBA00007530"/>
    </source>
</evidence>
<feature type="compositionally biased region" description="Low complexity" evidence="7">
    <location>
        <begin position="309"/>
        <end position="362"/>
    </location>
</feature>
<evidence type="ECO:0000256" key="1">
    <source>
        <dbReference type="ARBA" id="ARBA00004123"/>
    </source>
</evidence>
<evidence type="ECO:0000256" key="7">
    <source>
        <dbReference type="SAM" id="MobiDB-lite"/>
    </source>
</evidence>
<accession>A0A2T3A1C7</accession>
<dbReference type="GO" id="GO:0051123">
    <property type="term" value="P:RNA polymerase II preinitiation complex assembly"/>
    <property type="evidence" value="ECO:0007669"/>
    <property type="project" value="TreeGrafter"/>
</dbReference>
<feature type="coiled-coil region" evidence="6">
    <location>
        <begin position="205"/>
        <end position="232"/>
    </location>
</feature>
<dbReference type="GO" id="GO:0000124">
    <property type="term" value="C:SAGA complex"/>
    <property type="evidence" value="ECO:0007669"/>
    <property type="project" value="InterPro"/>
</dbReference>
<feature type="region of interest" description="Disordered" evidence="7">
    <location>
        <begin position="396"/>
        <end position="420"/>
    </location>
</feature>
<keyword evidence="5" id="KW-0539">Nucleus</keyword>
<dbReference type="GO" id="GO:0017025">
    <property type="term" value="F:TBP-class protein binding"/>
    <property type="evidence" value="ECO:0007669"/>
    <property type="project" value="TreeGrafter"/>
</dbReference>
<feature type="region of interest" description="Disordered" evidence="7">
    <location>
        <begin position="87"/>
        <end position="155"/>
    </location>
</feature>
<evidence type="ECO:0000313" key="10">
    <source>
        <dbReference type="Proteomes" id="UP000241462"/>
    </source>
</evidence>
<dbReference type="GO" id="GO:0046982">
    <property type="term" value="F:protein heterodimerization activity"/>
    <property type="evidence" value="ECO:0007669"/>
    <property type="project" value="InterPro"/>
</dbReference>
<protein>
    <submittedName>
        <fullName evidence="9">Transcription initiation factor TFIID subunit A-domain-containing protein</fullName>
    </submittedName>
</protein>
<feature type="compositionally biased region" description="Low complexity" evidence="7">
    <location>
        <begin position="1"/>
        <end position="24"/>
    </location>
</feature>
<feature type="compositionally biased region" description="Polar residues" evidence="7">
    <location>
        <begin position="477"/>
        <end position="487"/>
    </location>
</feature>
<dbReference type="InParanoid" id="A0A2T3A1C7"/>
<dbReference type="STRING" id="2025994.A0A2T3A1C7"/>
<dbReference type="InterPro" id="IPR003228">
    <property type="entry name" value="TFIID_TAF12_dom"/>
</dbReference>
<keyword evidence="4" id="KW-0804">Transcription</keyword>
<keyword evidence="9" id="KW-0396">Initiation factor</keyword>
<keyword evidence="9" id="KW-0648">Protein biosynthesis</keyword>
<dbReference type="SUPFAM" id="SSF47113">
    <property type="entry name" value="Histone-fold"/>
    <property type="match status" value="1"/>
</dbReference>
<feature type="region of interest" description="Disordered" evidence="7">
    <location>
        <begin position="288"/>
        <end position="384"/>
    </location>
</feature>
<feature type="compositionally biased region" description="Polar residues" evidence="7">
    <location>
        <begin position="288"/>
        <end position="307"/>
    </location>
</feature>
<dbReference type="InterPro" id="IPR037794">
    <property type="entry name" value="TAF12"/>
</dbReference>
<dbReference type="InterPro" id="IPR009072">
    <property type="entry name" value="Histone-fold"/>
</dbReference>
<dbReference type="GO" id="GO:0003677">
    <property type="term" value="F:DNA binding"/>
    <property type="evidence" value="ECO:0007669"/>
    <property type="project" value="TreeGrafter"/>
</dbReference>
<keyword evidence="10" id="KW-1185">Reference proteome</keyword>
<dbReference type="OrthoDB" id="2193432at2759"/>
<evidence type="ECO:0000259" key="8">
    <source>
        <dbReference type="Pfam" id="PF03847"/>
    </source>
</evidence>
<dbReference type="FunFam" id="1.10.20.10:FF:000037">
    <property type="entry name" value="Transcription initiation factor TFIID subunit 12"/>
    <property type="match status" value="1"/>
</dbReference>
<dbReference type="Pfam" id="PF03847">
    <property type="entry name" value="TFIID_20kDa"/>
    <property type="match status" value="1"/>
</dbReference>
<dbReference type="AlphaFoldDB" id="A0A2T3A1C7"/>
<dbReference type="EMBL" id="KZ678512">
    <property type="protein sequence ID" value="PSR80992.1"/>
    <property type="molecule type" value="Genomic_DNA"/>
</dbReference>
<dbReference type="GO" id="GO:0003743">
    <property type="term" value="F:translation initiation factor activity"/>
    <property type="evidence" value="ECO:0007669"/>
    <property type="project" value="UniProtKB-KW"/>
</dbReference>
<feature type="region of interest" description="Disordered" evidence="7">
    <location>
        <begin position="435"/>
        <end position="532"/>
    </location>
</feature>
<dbReference type="Proteomes" id="UP000241462">
    <property type="component" value="Unassembled WGS sequence"/>
</dbReference>
<sequence length="667" mass="69889">MNPAGQPATTSQPSQPAAAPGQQPRKLFRPDDMDNLPLADTEKLRYKNGLRGLWNVLQNSARGSQQHLEAQKKIHDFSLQLMNKLKSSGVRPPVPTAQSAQGTQSSPTVQPTPTPNPAASAASPTAPPGGQPAQNPTPSGSIATPVPNPQPNAAPLSAQIQNSIRQHLAQMTFIAPQTTVDQGQEAVAAWTKLSRDKYTRALYTLSQAGERIKEIDSLMKQLQAKAPNLTAEEQKKLQDLAQSKTKSHEQHAGAKRFLEQFRKEQTTFKEAKAQAANGGQDVAANQTNRTGAAPQQSGPNTGIQQALSGADAAKAPQAAGPGRVPPVAAQAGQSQPQSAPQASAVPVQASPVATAPPVSNPAGQIKVDTTMGNQPPPPPPPPVNTAIAAASVAGIPSAGTPTQAARPPLMPTATPGSAVPRSLSHTAAVQYANQTRNSQPSMTNQAPQQGTPQGPGGTPTSAGVIGSAQPGHLHAHPTQQPQQTLSQKLPIPKHLPEKAAMPPQPVATNIGGIAPGRPTYTQGGGTTGGVMGQPVLPRIPVVQFEGEGERVMNRKKLDELVRQVCGGQAEGQEGNMLTPEVEESVLNLADSFVDRVIHSACTLAKQRGSKVLEIRDIQLVLERGYNIRIPGYSSDELRTVRKVQPAQGWITKMSAIQASKVTGSRDL</sequence>
<feature type="compositionally biased region" description="Pro residues" evidence="7">
    <location>
        <begin position="374"/>
        <end position="383"/>
    </location>
</feature>
<dbReference type="PANTHER" id="PTHR12264:SF21">
    <property type="entry name" value="TRANSCRIPTION INITIATION FACTOR TFIID SUBUNIT 12"/>
    <property type="match status" value="1"/>
</dbReference>
<evidence type="ECO:0000256" key="4">
    <source>
        <dbReference type="ARBA" id="ARBA00023163"/>
    </source>
</evidence>
<dbReference type="GO" id="GO:0005669">
    <property type="term" value="C:transcription factor TFIID complex"/>
    <property type="evidence" value="ECO:0007669"/>
    <property type="project" value="InterPro"/>
</dbReference>
<dbReference type="CDD" id="cd07981">
    <property type="entry name" value="HFD_TAF12"/>
    <property type="match status" value="1"/>
</dbReference>
<comment type="similarity">
    <text evidence="2">Belongs to the TAF12 family.</text>
</comment>
<feature type="compositionally biased region" description="Low complexity" evidence="7">
    <location>
        <begin position="443"/>
        <end position="452"/>
    </location>
</feature>
<feature type="region of interest" description="Disordered" evidence="7">
    <location>
        <begin position="1"/>
        <end position="39"/>
    </location>
</feature>
<keyword evidence="3" id="KW-0805">Transcription regulation</keyword>
<name>A0A2T3A1C7_9PEZI</name>
<evidence type="ECO:0000256" key="6">
    <source>
        <dbReference type="SAM" id="Coils"/>
    </source>
</evidence>